<keyword evidence="2" id="KW-0573">Peptidoglycan synthesis</keyword>
<dbReference type="InterPro" id="IPR043703">
    <property type="entry name" value="Lipid_II_synth_MurT"/>
</dbReference>
<keyword evidence="2" id="KW-0133">Cell shape</keyword>
<dbReference type="GO" id="GO:0071555">
    <property type="term" value="P:cell wall organization"/>
    <property type="evidence" value="ECO:0007669"/>
    <property type="project" value="UniProtKB-KW"/>
</dbReference>
<dbReference type="PANTHER" id="PTHR23135">
    <property type="entry name" value="MUR LIGASE FAMILY MEMBER"/>
    <property type="match status" value="1"/>
</dbReference>
<dbReference type="EMBL" id="DVOD01000072">
    <property type="protein sequence ID" value="HIU93449.1"/>
    <property type="molecule type" value="Genomic_DNA"/>
</dbReference>
<dbReference type="Pfam" id="PF08353">
    <property type="entry name" value="MurT_C"/>
    <property type="match status" value="1"/>
</dbReference>
<comment type="caution">
    <text evidence="5">The sequence shown here is derived from an EMBL/GenBank/DDBJ whole genome shotgun (WGS) entry which is preliminary data.</text>
</comment>
<keyword evidence="2" id="KW-0547">Nucleotide-binding</keyword>
<evidence type="ECO:0000259" key="4">
    <source>
        <dbReference type="Pfam" id="PF08353"/>
    </source>
</evidence>
<dbReference type="HAMAP" id="MF_02214">
    <property type="entry name" value="Lipid_II_synth_MurT"/>
    <property type="match status" value="1"/>
</dbReference>
<dbReference type="EC" id="6.3.5.13" evidence="2"/>
<sequence>MNMMEKISFYGALFGAKMINHGLHLFKSAGTSLPGLVALKISSNFLSFLSKYCKKDIVTVTGTNGKTTTSGLLAHILKMSDNTVLHNEKGANMLSGIASSLAVNYKPFSSFDYAVLESDEAYLTKLYDYLKADYLLVTNLFRDQLDRYGELDTTAKKIQEAVTKNPELKLFINADDPMLLELGKDNKRIYFGFDNITYKNSIQESQAPAEAVYCPCGSDLFYEKRYYAHIGRYCCPECKKTRPEPDYKGYAVIYDDFSEIYLKFKQDNQEKELCFKTNLVGLYNAYNALAAISAALELKISPDIIQKGLDTYKSIFGRAEKFNVKGKNVLVQLIKNPTGASEVLRTVNSSTCAKLLIIINDNYADGRDVSWLWDADFEMLKDYPHKIVVSGVRAYDMAVRLKYAGFDASKIEVKNNIKEAFYYCLDSIEQGEQLLVMPTYTALLEMQKFARK</sequence>
<dbReference type="GO" id="GO:0008360">
    <property type="term" value="P:regulation of cell shape"/>
    <property type="evidence" value="ECO:0007669"/>
    <property type="project" value="UniProtKB-KW"/>
</dbReference>
<dbReference type="InterPro" id="IPR013221">
    <property type="entry name" value="Mur_ligase_cen"/>
</dbReference>
<dbReference type="Proteomes" id="UP000886748">
    <property type="component" value="Unassembled WGS sequence"/>
</dbReference>
<dbReference type="InterPro" id="IPR013564">
    <property type="entry name" value="MurT_C"/>
</dbReference>
<dbReference type="PANTHER" id="PTHR23135:SF7">
    <property type="entry name" value="LIPID II ISOGLUTAMINYL SYNTHASE (GLUTAMINE-HYDROLYZING) SUBUNIT MURT"/>
    <property type="match status" value="1"/>
</dbReference>
<dbReference type="Gene3D" id="3.40.1190.10">
    <property type="entry name" value="Mur-like, catalytic domain"/>
    <property type="match status" value="1"/>
</dbReference>
<keyword evidence="2" id="KW-0479">Metal-binding</keyword>
<dbReference type="AlphaFoldDB" id="A0A9D1N1L5"/>
<keyword evidence="2" id="KW-0961">Cell wall biogenesis/degradation</keyword>
<dbReference type="GO" id="GO:0016881">
    <property type="term" value="F:acid-amino acid ligase activity"/>
    <property type="evidence" value="ECO:0007669"/>
    <property type="project" value="InterPro"/>
</dbReference>
<name>A0A9D1N1L5_9CLOT</name>
<dbReference type="Pfam" id="PF08245">
    <property type="entry name" value="Mur_ligase_M"/>
    <property type="match status" value="1"/>
</dbReference>
<protein>
    <recommendedName>
        <fullName evidence="2">Lipid II isoglutaminyl synthase (glutamine-hydrolyzing) subunit MurT</fullName>
        <ecNumber evidence="2">6.3.5.13</ecNumber>
    </recommendedName>
</protein>
<keyword evidence="2" id="KW-0067">ATP-binding</keyword>
<evidence type="ECO:0000313" key="6">
    <source>
        <dbReference type="Proteomes" id="UP000886748"/>
    </source>
</evidence>
<dbReference type="GO" id="GO:0046872">
    <property type="term" value="F:metal ion binding"/>
    <property type="evidence" value="ECO:0007669"/>
    <property type="project" value="UniProtKB-KW"/>
</dbReference>
<reference evidence="5" key="1">
    <citation type="submission" date="2020-10" db="EMBL/GenBank/DDBJ databases">
        <authorList>
            <person name="Gilroy R."/>
        </authorList>
    </citation>
    <scope>NUCLEOTIDE SEQUENCE</scope>
    <source>
        <strain evidence="5">CHK154-7741</strain>
    </source>
</reference>
<proteinExistence type="inferred from homology"/>
<comment type="catalytic activity">
    <reaction evidence="2">
        <text>beta-D-GlcNAc-(1-&gt;4)-Mur2Ac(oyl-L-Ala-gamma-D-Glu-L-Lys-D-Ala-D-Ala)-di-trans,octa-cis-undecaprenyl diphosphate + ATP = beta-D-GlcNAc-(1-&gt;4)-Mur2Ac(oyl-L-Ala-gamma-D-O-P-Glu-L-Lys-D-Ala-D-Ala)-di-trans,octa-cis-undecaprenyl diphosphate + ADP</text>
        <dbReference type="Rhea" id="RHEA:59488"/>
        <dbReference type="ChEBI" id="CHEBI:30616"/>
        <dbReference type="ChEBI" id="CHEBI:60033"/>
        <dbReference type="ChEBI" id="CHEBI:143132"/>
        <dbReference type="ChEBI" id="CHEBI:456216"/>
    </reaction>
</comment>
<evidence type="ECO:0000256" key="1">
    <source>
        <dbReference type="ARBA" id="ARBA00004752"/>
    </source>
</evidence>
<dbReference type="GO" id="GO:0140282">
    <property type="term" value="F:carbon-nitrogen ligase activity on lipid II"/>
    <property type="evidence" value="ECO:0007669"/>
    <property type="project" value="UniProtKB-UniRule"/>
</dbReference>
<comment type="pathway">
    <text evidence="1 2">Cell wall biogenesis; peptidoglycan biosynthesis.</text>
</comment>
<reference evidence="5" key="2">
    <citation type="journal article" date="2021" name="PeerJ">
        <title>Extensive microbial diversity within the chicken gut microbiome revealed by metagenomics and culture.</title>
        <authorList>
            <person name="Gilroy R."/>
            <person name="Ravi A."/>
            <person name="Getino M."/>
            <person name="Pursley I."/>
            <person name="Horton D.L."/>
            <person name="Alikhan N.F."/>
            <person name="Baker D."/>
            <person name="Gharbi K."/>
            <person name="Hall N."/>
            <person name="Watson M."/>
            <person name="Adriaenssens E.M."/>
            <person name="Foster-Nyarko E."/>
            <person name="Jarju S."/>
            <person name="Secka A."/>
            <person name="Antonio M."/>
            <person name="Oren A."/>
            <person name="Chaudhuri R.R."/>
            <person name="La Ragione R."/>
            <person name="Hildebrand F."/>
            <person name="Pallen M.J."/>
        </authorList>
    </citation>
    <scope>NUCLEOTIDE SEQUENCE</scope>
    <source>
        <strain evidence="5">CHK154-7741</strain>
    </source>
</reference>
<evidence type="ECO:0000313" key="5">
    <source>
        <dbReference type="EMBL" id="HIU93449.1"/>
    </source>
</evidence>
<comment type="function">
    <text evidence="2">The lipid II isoglutaminyl synthase complex catalyzes the formation of alpha-D-isoglutamine in the cell wall lipid II stem peptide. The MurT subunit catalyzes the ATP-dependent amidation of D-glutamate residue of lipid II, converting it to an isoglutamine residue.</text>
</comment>
<organism evidence="5 6">
    <name type="scientific">Candidatus Limenecus avicola</name>
    <dbReference type="NCBI Taxonomy" id="2840847"/>
    <lineage>
        <taxon>Bacteria</taxon>
        <taxon>Bacillati</taxon>
        <taxon>Bacillota</taxon>
        <taxon>Clostridia</taxon>
        <taxon>Eubacteriales</taxon>
        <taxon>Clostridiaceae</taxon>
        <taxon>Clostridiaceae incertae sedis</taxon>
        <taxon>Candidatus Limenecus</taxon>
    </lineage>
</organism>
<dbReference type="GO" id="GO:0005524">
    <property type="term" value="F:ATP binding"/>
    <property type="evidence" value="ECO:0007669"/>
    <property type="project" value="UniProtKB-UniRule"/>
</dbReference>
<feature type="domain" description="Lipid II isoglutaminyl synthase (glutamine-hydrolyzing) subunit MurT C-terminal" evidence="4">
    <location>
        <begin position="333"/>
        <end position="443"/>
    </location>
</feature>
<dbReference type="SUPFAM" id="SSF53623">
    <property type="entry name" value="MurD-like peptide ligases, catalytic domain"/>
    <property type="match status" value="1"/>
</dbReference>
<comment type="catalytic activity">
    <reaction evidence="2">
        <text>beta-D-GlcNAc-(1-&gt;4)-Mur2Ac(oyl-L-Ala-gamma-D-O-P-Glu-L-Lys-D-Ala-D-Ala)-di-trans,octa-cis-undecaprenyl diphosphate + NH4(+) = beta-D-GlcNAc-(1-&gt;4)-Mur2Ac(oyl-L-Ala-D-isoglutaminyl-L-Lys-D-Ala-D-Ala)-di-trans,octa-cis-undecaprenyl diphosphate + phosphate + H(+)</text>
        <dbReference type="Rhea" id="RHEA:57932"/>
        <dbReference type="ChEBI" id="CHEBI:15378"/>
        <dbReference type="ChEBI" id="CHEBI:28938"/>
        <dbReference type="ChEBI" id="CHEBI:43474"/>
        <dbReference type="ChEBI" id="CHEBI:62233"/>
        <dbReference type="ChEBI" id="CHEBI:143132"/>
    </reaction>
</comment>
<dbReference type="GO" id="GO:0009252">
    <property type="term" value="P:peptidoglycan biosynthetic process"/>
    <property type="evidence" value="ECO:0007669"/>
    <property type="project" value="UniProtKB-UniRule"/>
</dbReference>
<comment type="catalytic activity">
    <reaction evidence="2">
        <text>beta-D-GlcNAc-(1-&gt;4)-Mur2Ac(oyl-L-Ala-gamma-D-Glu-L-Lys-D-Ala-D-Ala)-di-trans,octa-cis-undecaprenyl diphosphate + L-glutamine + ATP + H2O = beta-D-GlcNAc-(1-&gt;4)-Mur2Ac(oyl-L-Ala-D-isoglutaminyl-L-Lys-D-Ala-D-Ala)-di-trans,octa-cis-undecaprenyl diphosphate + L-glutamate + ADP + phosphate + H(+)</text>
        <dbReference type="Rhea" id="RHEA:57928"/>
        <dbReference type="ChEBI" id="CHEBI:15377"/>
        <dbReference type="ChEBI" id="CHEBI:15378"/>
        <dbReference type="ChEBI" id="CHEBI:29985"/>
        <dbReference type="ChEBI" id="CHEBI:30616"/>
        <dbReference type="ChEBI" id="CHEBI:43474"/>
        <dbReference type="ChEBI" id="CHEBI:58359"/>
        <dbReference type="ChEBI" id="CHEBI:60033"/>
        <dbReference type="ChEBI" id="CHEBI:62233"/>
        <dbReference type="ChEBI" id="CHEBI:456216"/>
        <dbReference type="EC" id="6.3.5.13"/>
    </reaction>
</comment>
<accession>A0A9D1N1L5</accession>
<comment type="caution">
    <text evidence="2">Lacks conserved residue(s) required for the propagation of feature annotation.</text>
</comment>
<feature type="active site" evidence="2">
    <location>
        <position position="368"/>
    </location>
</feature>
<evidence type="ECO:0000259" key="3">
    <source>
        <dbReference type="Pfam" id="PF08245"/>
    </source>
</evidence>
<evidence type="ECO:0000256" key="2">
    <source>
        <dbReference type="HAMAP-Rule" id="MF_02214"/>
    </source>
</evidence>
<gene>
    <name evidence="2" type="primary">murT</name>
    <name evidence="5" type="ORF">IAD26_10010</name>
</gene>
<feature type="domain" description="Mur ligase central" evidence="3">
    <location>
        <begin position="60"/>
        <end position="197"/>
    </location>
</feature>
<keyword evidence="2 5" id="KW-0436">Ligase</keyword>
<comment type="similarity">
    <text evidence="2">Belongs to the MurCDEF family. MurT subfamily.</text>
</comment>
<comment type="subunit">
    <text evidence="2">Forms a heterodimer with GatD.</text>
</comment>
<dbReference type="InterPro" id="IPR036565">
    <property type="entry name" value="Mur-like_cat_sf"/>
</dbReference>